<dbReference type="AlphaFoldDB" id="A0A6J4UEI7"/>
<organism evidence="9">
    <name type="scientific">uncultured Thermomicrobiales bacterium</name>
    <dbReference type="NCBI Taxonomy" id="1645740"/>
    <lineage>
        <taxon>Bacteria</taxon>
        <taxon>Pseudomonadati</taxon>
        <taxon>Thermomicrobiota</taxon>
        <taxon>Thermomicrobia</taxon>
        <taxon>Thermomicrobiales</taxon>
        <taxon>environmental samples</taxon>
    </lineage>
</organism>
<evidence type="ECO:0000256" key="3">
    <source>
        <dbReference type="ARBA" id="ARBA00022475"/>
    </source>
</evidence>
<evidence type="ECO:0000256" key="6">
    <source>
        <dbReference type="ARBA" id="ARBA00023136"/>
    </source>
</evidence>
<reference evidence="9" key="1">
    <citation type="submission" date="2020-02" db="EMBL/GenBank/DDBJ databases">
        <authorList>
            <person name="Meier V. D."/>
        </authorList>
    </citation>
    <scope>NUCLEOTIDE SEQUENCE</scope>
    <source>
        <strain evidence="9">AVDCRST_MAG70</strain>
    </source>
</reference>
<protein>
    <submittedName>
        <fullName evidence="9">Oligopeptide transport system permease protein OppC</fullName>
    </submittedName>
</protein>
<keyword evidence="3" id="KW-1003">Cell membrane</keyword>
<feature type="transmembrane region" description="Helical" evidence="7">
    <location>
        <begin position="96"/>
        <end position="121"/>
    </location>
</feature>
<keyword evidence="4 7" id="KW-0812">Transmembrane</keyword>
<comment type="similarity">
    <text evidence="7">Belongs to the binding-protein-dependent transport system permease family.</text>
</comment>
<dbReference type="PANTHER" id="PTHR43386:SF1">
    <property type="entry name" value="D,D-DIPEPTIDE TRANSPORT SYSTEM PERMEASE PROTEIN DDPC-RELATED"/>
    <property type="match status" value="1"/>
</dbReference>
<proteinExistence type="inferred from homology"/>
<evidence type="ECO:0000256" key="5">
    <source>
        <dbReference type="ARBA" id="ARBA00022989"/>
    </source>
</evidence>
<evidence type="ECO:0000313" key="9">
    <source>
        <dbReference type="EMBL" id="CAA9548366.1"/>
    </source>
</evidence>
<dbReference type="CDD" id="cd06261">
    <property type="entry name" value="TM_PBP2"/>
    <property type="match status" value="1"/>
</dbReference>
<evidence type="ECO:0000256" key="7">
    <source>
        <dbReference type="RuleBase" id="RU363032"/>
    </source>
</evidence>
<accession>A0A6J4UEI7</accession>
<evidence type="ECO:0000256" key="1">
    <source>
        <dbReference type="ARBA" id="ARBA00004651"/>
    </source>
</evidence>
<keyword evidence="6 7" id="KW-0472">Membrane</keyword>
<sequence>METTVTATGPSPLAPPAGGRRFWVISYLMKDRVGTAGLVIFAGFVFLAIFGPSLTQPAVRPDVTNIYGGPSWDHPLGTDYSGRDVLSQIVRGGRSIMVVGALAAFMSTMIAVTFGSLAAYLGGWFDSLVLTITDIVLTIPYIILLGVLAAYVKLNSPYLLAIIIASVAWPTLLRAVRSQVLSLKEREYVEAARVLDMGTRHVLFREILPNMANYILINFVIAMTSAIYGQIILYFLGLVPLSGNNWGLMINLAYTRGALFFRDSLWYILSPIVAISLLQLSLVMISRSLEGIFNPRLREE</sequence>
<feature type="transmembrane region" description="Helical" evidence="7">
    <location>
        <begin position="128"/>
        <end position="152"/>
    </location>
</feature>
<keyword evidence="5 7" id="KW-1133">Transmembrane helix</keyword>
<dbReference type="InterPro" id="IPR035906">
    <property type="entry name" value="MetI-like_sf"/>
</dbReference>
<dbReference type="EMBL" id="CADCWH010000109">
    <property type="protein sequence ID" value="CAA9548366.1"/>
    <property type="molecule type" value="Genomic_DNA"/>
</dbReference>
<dbReference type="InterPro" id="IPR050366">
    <property type="entry name" value="BP-dependent_transpt_permease"/>
</dbReference>
<gene>
    <name evidence="9" type="ORF">AVDCRST_MAG70-707</name>
</gene>
<evidence type="ECO:0000256" key="4">
    <source>
        <dbReference type="ARBA" id="ARBA00022692"/>
    </source>
</evidence>
<evidence type="ECO:0000259" key="8">
    <source>
        <dbReference type="PROSITE" id="PS50928"/>
    </source>
</evidence>
<dbReference type="InterPro" id="IPR000515">
    <property type="entry name" value="MetI-like"/>
</dbReference>
<dbReference type="Gene3D" id="1.10.3720.10">
    <property type="entry name" value="MetI-like"/>
    <property type="match status" value="1"/>
</dbReference>
<dbReference type="GO" id="GO:0055085">
    <property type="term" value="P:transmembrane transport"/>
    <property type="evidence" value="ECO:0007669"/>
    <property type="project" value="InterPro"/>
</dbReference>
<dbReference type="SUPFAM" id="SSF161098">
    <property type="entry name" value="MetI-like"/>
    <property type="match status" value="1"/>
</dbReference>
<dbReference type="PROSITE" id="PS50928">
    <property type="entry name" value="ABC_TM1"/>
    <property type="match status" value="1"/>
</dbReference>
<dbReference type="PANTHER" id="PTHR43386">
    <property type="entry name" value="OLIGOPEPTIDE TRANSPORT SYSTEM PERMEASE PROTEIN APPC"/>
    <property type="match status" value="1"/>
</dbReference>
<dbReference type="GO" id="GO:0005886">
    <property type="term" value="C:plasma membrane"/>
    <property type="evidence" value="ECO:0007669"/>
    <property type="project" value="UniProtKB-SubCell"/>
</dbReference>
<comment type="subcellular location">
    <subcellularLocation>
        <location evidence="1 7">Cell membrane</location>
        <topology evidence="1 7">Multi-pass membrane protein</topology>
    </subcellularLocation>
</comment>
<feature type="transmembrane region" description="Helical" evidence="7">
    <location>
        <begin position="214"/>
        <end position="236"/>
    </location>
</feature>
<feature type="transmembrane region" description="Helical" evidence="7">
    <location>
        <begin position="33"/>
        <end position="51"/>
    </location>
</feature>
<dbReference type="Pfam" id="PF00528">
    <property type="entry name" value="BPD_transp_1"/>
    <property type="match status" value="1"/>
</dbReference>
<keyword evidence="2 7" id="KW-0813">Transport</keyword>
<feature type="domain" description="ABC transmembrane type-1" evidence="8">
    <location>
        <begin position="97"/>
        <end position="286"/>
    </location>
</feature>
<name>A0A6J4UEI7_9BACT</name>
<feature type="transmembrane region" description="Helical" evidence="7">
    <location>
        <begin position="265"/>
        <end position="286"/>
    </location>
</feature>
<evidence type="ECO:0000256" key="2">
    <source>
        <dbReference type="ARBA" id="ARBA00022448"/>
    </source>
</evidence>